<dbReference type="InterPro" id="IPR000182">
    <property type="entry name" value="GNAT_dom"/>
</dbReference>
<dbReference type="Gene3D" id="3.40.630.30">
    <property type="match status" value="1"/>
</dbReference>
<dbReference type="EC" id="2.3.1.-" evidence="4"/>
<feature type="domain" description="N-acetyltransferase" evidence="3">
    <location>
        <begin position="46"/>
        <end position="183"/>
    </location>
</feature>
<proteinExistence type="predicted"/>
<evidence type="ECO:0000256" key="2">
    <source>
        <dbReference type="ARBA" id="ARBA00023315"/>
    </source>
</evidence>
<dbReference type="PANTHER" id="PTHR43877">
    <property type="entry name" value="AMINOALKYLPHOSPHONATE N-ACETYLTRANSFERASE-RELATED-RELATED"/>
    <property type="match status" value="1"/>
</dbReference>
<evidence type="ECO:0000259" key="3">
    <source>
        <dbReference type="PROSITE" id="PS51186"/>
    </source>
</evidence>
<sequence length="183" mass="19583">MEVAPIDPGSPDVEGVKKRLWQGAESKTVHSYGETRQRSHRRIFHTLVGPLIAELDAALAAITGDSGASSFDADDVRGPRAVFLIARAEDGTALGCGALRPLEGDVGEIKRMYARAGSGAGAPLLAALEAHAARLGYAEVRLSTRRINTRAVDFYRRHGYAEAPAWGKYVDNPVSVCLGKPLF</sequence>
<comment type="caution">
    <text evidence="4">The sequence shown here is derived from an EMBL/GenBank/DDBJ whole genome shotgun (WGS) entry which is preliminary data.</text>
</comment>
<protein>
    <submittedName>
        <fullName evidence="4">GNAT family N-acetyltransferase</fullName>
        <ecNumber evidence="4">2.3.1.-</ecNumber>
    </submittedName>
</protein>
<dbReference type="Proteomes" id="UP001179361">
    <property type="component" value="Unassembled WGS sequence"/>
</dbReference>
<evidence type="ECO:0000313" key="4">
    <source>
        <dbReference type="EMBL" id="MCD2517906.1"/>
    </source>
</evidence>
<dbReference type="PANTHER" id="PTHR43877:SF2">
    <property type="entry name" value="AMINOALKYLPHOSPHONATE N-ACETYLTRANSFERASE-RELATED"/>
    <property type="match status" value="1"/>
</dbReference>
<dbReference type="Pfam" id="PF00583">
    <property type="entry name" value="Acetyltransf_1"/>
    <property type="match status" value="1"/>
</dbReference>
<keyword evidence="5" id="KW-1185">Reference proteome</keyword>
<evidence type="ECO:0000313" key="5">
    <source>
        <dbReference type="Proteomes" id="UP001179361"/>
    </source>
</evidence>
<name>A0ABS8QAC6_9BURK</name>
<reference evidence="4" key="1">
    <citation type="submission" date="2021-11" db="EMBL/GenBank/DDBJ databases">
        <title>The complete genome of Massilia sp sp. G4R7.</title>
        <authorList>
            <person name="Liu L."/>
            <person name="Yue J."/>
            <person name="Yuan J."/>
            <person name="Yang F."/>
            <person name="Li L."/>
        </authorList>
    </citation>
    <scope>NUCLEOTIDE SEQUENCE</scope>
    <source>
        <strain evidence="4">G4R7</strain>
    </source>
</reference>
<dbReference type="SUPFAM" id="SSF55729">
    <property type="entry name" value="Acyl-CoA N-acyltransferases (Nat)"/>
    <property type="match status" value="1"/>
</dbReference>
<keyword evidence="2 4" id="KW-0012">Acyltransferase</keyword>
<gene>
    <name evidence="4" type="ORF">LQ564_16455</name>
</gene>
<evidence type="ECO:0000256" key="1">
    <source>
        <dbReference type="ARBA" id="ARBA00022679"/>
    </source>
</evidence>
<dbReference type="InterPro" id="IPR050832">
    <property type="entry name" value="Bact_Acetyltransf"/>
</dbReference>
<dbReference type="InterPro" id="IPR016181">
    <property type="entry name" value="Acyl_CoA_acyltransferase"/>
</dbReference>
<keyword evidence="1 4" id="KW-0808">Transferase</keyword>
<dbReference type="EMBL" id="JAJNOC010000005">
    <property type="protein sequence ID" value="MCD2517906.1"/>
    <property type="molecule type" value="Genomic_DNA"/>
</dbReference>
<dbReference type="GO" id="GO:0016746">
    <property type="term" value="F:acyltransferase activity"/>
    <property type="evidence" value="ECO:0007669"/>
    <property type="project" value="UniProtKB-KW"/>
</dbReference>
<organism evidence="4 5">
    <name type="scientific">Massilia phyllostachyos</name>
    <dbReference type="NCBI Taxonomy" id="2898585"/>
    <lineage>
        <taxon>Bacteria</taxon>
        <taxon>Pseudomonadati</taxon>
        <taxon>Pseudomonadota</taxon>
        <taxon>Betaproteobacteria</taxon>
        <taxon>Burkholderiales</taxon>
        <taxon>Oxalobacteraceae</taxon>
        <taxon>Telluria group</taxon>
        <taxon>Massilia</taxon>
    </lineage>
</organism>
<dbReference type="PROSITE" id="PS51186">
    <property type="entry name" value="GNAT"/>
    <property type="match status" value="1"/>
</dbReference>
<dbReference type="RefSeq" id="WP_231059196.1">
    <property type="nucleotide sequence ID" value="NZ_JAJNOC010000005.1"/>
</dbReference>
<accession>A0ABS8QAC6</accession>